<evidence type="ECO:0000313" key="3">
    <source>
        <dbReference type="Proteomes" id="UP001642501"/>
    </source>
</evidence>
<gene>
    <name evidence="2" type="ORF">SEPCBS57363_003928</name>
</gene>
<dbReference type="Proteomes" id="UP001642501">
    <property type="component" value="Unassembled WGS sequence"/>
</dbReference>
<keyword evidence="1" id="KW-0732">Signal</keyword>
<feature type="signal peptide" evidence="1">
    <location>
        <begin position="1"/>
        <end position="26"/>
    </location>
</feature>
<proteinExistence type="predicted"/>
<reference evidence="2 3" key="1">
    <citation type="submission" date="2024-01" db="EMBL/GenBank/DDBJ databases">
        <authorList>
            <person name="Allen C."/>
            <person name="Tagirdzhanova G."/>
        </authorList>
    </citation>
    <scope>NUCLEOTIDE SEQUENCE [LARGE SCALE GENOMIC DNA]</scope>
    <source>
        <strain evidence="2 3">CBS 573.63</strain>
    </source>
</reference>
<name>A0ABP0DTC8_9PEZI</name>
<feature type="chain" id="PRO_5046062177" evidence="1">
    <location>
        <begin position="27"/>
        <end position="122"/>
    </location>
</feature>
<evidence type="ECO:0000313" key="2">
    <source>
        <dbReference type="EMBL" id="CAK7270091.1"/>
    </source>
</evidence>
<protein>
    <submittedName>
        <fullName evidence="2">Uncharacterized protein</fullName>
    </submittedName>
</protein>
<sequence>MPYLQWRLIWVLKSLIVFTFCKRASGEAAAIACSEFSTPLNNTEQIFDLTEAAGLNEADTQSRPVIAFDFSKAKLTDAGRRFFFRKAVLLGIIQRCPLVASIGAIRRLAGMLEIQLFHGLFG</sequence>
<keyword evidence="3" id="KW-1185">Reference proteome</keyword>
<organism evidence="2 3">
    <name type="scientific">Sporothrix epigloea</name>
    <dbReference type="NCBI Taxonomy" id="1892477"/>
    <lineage>
        <taxon>Eukaryota</taxon>
        <taxon>Fungi</taxon>
        <taxon>Dikarya</taxon>
        <taxon>Ascomycota</taxon>
        <taxon>Pezizomycotina</taxon>
        <taxon>Sordariomycetes</taxon>
        <taxon>Sordariomycetidae</taxon>
        <taxon>Ophiostomatales</taxon>
        <taxon>Ophiostomataceae</taxon>
        <taxon>Sporothrix</taxon>
    </lineage>
</organism>
<evidence type="ECO:0000256" key="1">
    <source>
        <dbReference type="SAM" id="SignalP"/>
    </source>
</evidence>
<accession>A0ABP0DTC8</accession>
<dbReference type="EMBL" id="CAWUOM010000067">
    <property type="protein sequence ID" value="CAK7270091.1"/>
    <property type="molecule type" value="Genomic_DNA"/>
</dbReference>
<comment type="caution">
    <text evidence="2">The sequence shown here is derived from an EMBL/GenBank/DDBJ whole genome shotgun (WGS) entry which is preliminary data.</text>
</comment>